<organism evidence="5 6">
    <name type="scientific">Falsiroseomonas algicola</name>
    <dbReference type="NCBI Taxonomy" id="2716930"/>
    <lineage>
        <taxon>Bacteria</taxon>
        <taxon>Pseudomonadati</taxon>
        <taxon>Pseudomonadota</taxon>
        <taxon>Alphaproteobacteria</taxon>
        <taxon>Acetobacterales</taxon>
        <taxon>Roseomonadaceae</taxon>
        <taxon>Falsiroseomonas</taxon>
    </lineage>
</organism>
<dbReference type="GO" id="GO:0043565">
    <property type="term" value="F:sequence-specific DNA binding"/>
    <property type="evidence" value="ECO:0007669"/>
    <property type="project" value="InterPro"/>
</dbReference>
<feature type="compositionally biased region" description="Basic and acidic residues" evidence="3">
    <location>
        <begin position="315"/>
        <end position="324"/>
    </location>
</feature>
<evidence type="ECO:0000313" key="6">
    <source>
        <dbReference type="Proteomes" id="UP000475385"/>
    </source>
</evidence>
<reference evidence="5 6" key="1">
    <citation type="submission" date="2020-02" db="EMBL/GenBank/DDBJ databases">
        <authorList>
            <person name="Kim H.M."/>
            <person name="Jeon C.O."/>
        </authorList>
    </citation>
    <scope>NUCLEOTIDE SEQUENCE [LARGE SCALE GENOMIC DNA]</scope>
    <source>
        <strain evidence="5 6">PeD5</strain>
    </source>
</reference>
<dbReference type="Pfam" id="PF06719">
    <property type="entry name" value="AraC_N"/>
    <property type="match status" value="1"/>
</dbReference>
<evidence type="ECO:0000259" key="4">
    <source>
        <dbReference type="PROSITE" id="PS01124"/>
    </source>
</evidence>
<evidence type="ECO:0000313" key="5">
    <source>
        <dbReference type="EMBL" id="NGM24311.1"/>
    </source>
</evidence>
<dbReference type="Gene3D" id="1.10.10.60">
    <property type="entry name" value="Homeodomain-like"/>
    <property type="match status" value="1"/>
</dbReference>
<dbReference type="PANTHER" id="PTHR43436:SF1">
    <property type="entry name" value="TRANSCRIPTIONAL REGULATORY PROTEIN"/>
    <property type="match status" value="1"/>
</dbReference>
<feature type="compositionally biased region" description="Basic and acidic residues" evidence="3">
    <location>
        <begin position="284"/>
        <end position="299"/>
    </location>
</feature>
<keyword evidence="2" id="KW-0804">Transcription</keyword>
<dbReference type="SUPFAM" id="SSF46689">
    <property type="entry name" value="Homeodomain-like"/>
    <property type="match status" value="2"/>
</dbReference>
<name>A0A6M1LV30_9PROT</name>
<dbReference type="AlphaFoldDB" id="A0A6M1LV30"/>
<evidence type="ECO:0000256" key="1">
    <source>
        <dbReference type="ARBA" id="ARBA00023015"/>
    </source>
</evidence>
<accession>A0A6M1LV30</accession>
<dbReference type="SMART" id="SM00342">
    <property type="entry name" value="HTH_ARAC"/>
    <property type="match status" value="1"/>
</dbReference>
<dbReference type="Proteomes" id="UP000475385">
    <property type="component" value="Unassembled WGS sequence"/>
</dbReference>
<proteinExistence type="predicted"/>
<dbReference type="RefSeq" id="WP_164698221.1">
    <property type="nucleotide sequence ID" value="NZ_JAAIKB010000031.1"/>
</dbReference>
<dbReference type="PANTHER" id="PTHR43436">
    <property type="entry name" value="ARAC-FAMILY TRANSCRIPTIONAL REGULATOR"/>
    <property type="match status" value="1"/>
</dbReference>
<dbReference type="PROSITE" id="PS01124">
    <property type="entry name" value="HTH_ARAC_FAMILY_2"/>
    <property type="match status" value="1"/>
</dbReference>
<feature type="region of interest" description="Disordered" evidence="3">
    <location>
        <begin position="280"/>
        <end position="324"/>
    </location>
</feature>
<dbReference type="InterPro" id="IPR009594">
    <property type="entry name" value="Tscrpt_reg_HTH_AraC_N"/>
</dbReference>
<protein>
    <submittedName>
        <fullName evidence="5">AraC family transcriptional regulator</fullName>
    </submittedName>
</protein>
<keyword evidence="1" id="KW-0805">Transcription regulation</keyword>
<dbReference type="InterPro" id="IPR009057">
    <property type="entry name" value="Homeodomain-like_sf"/>
</dbReference>
<comment type="caution">
    <text evidence="5">The sequence shown here is derived from an EMBL/GenBank/DDBJ whole genome shotgun (WGS) entry which is preliminary data.</text>
</comment>
<evidence type="ECO:0000256" key="2">
    <source>
        <dbReference type="ARBA" id="ARBA00023163"/>
    </source>
</evidence>
<sequence length="324" mass="35430">MHQLIRAIETYALRHANASGLAVAPMPGVRMKVVARPSSRFDAVYRPLVCLILQGAKHLSVGSEERLVRAGQTLIVSADVPVAARIVEASPDRPYIALAIDLDVVRLREVALRIGDSSQATQRPPHTLFAIDTEAAALDCAARLLQLVDRPDAIPLLQPGIMQELHYWLLAGPHGTALRALANPGGYAHRLVPAIAILQAEYRSRITTGRLAAAVAMSASNFYKYFKQLTSLTPGKYQKHLRLIEALRLMSESGCSASSAAMEVGYESVSQFTREYRRHFQAPPKRDSLRRLTTARRDSASLAAATTRQAGQNSRKMESTESSV</sequence>
<feature type="compositionally biased region" description="Polar residues" evidence="3">
    <location>
        <begin position="304"/>
        <end position="314"/>
    </location>
</feature>
<gene>
    <name evidence="5" type="ORF">G3576_30260</name>
</gene>
<dbReference type="GO" id="GO:0003700">
    <property type="term" value="F:DNA-binding transcription factor activity"/>
    <property type="evidence" value="ECO:0007669"/>
    <property type="project" value="InterPro"/>
</dbReference>
<evidence type="ECO:0000256" key="3">
    <source>
        <dbReference type="SAM" id="MobiDB-lite"/>
    </source>
</evidence>
<reference evidence="5 6" key="2">
    <citation type="submission" date="2020-03" db="EMBL/GenBank/DDBJ databases">
        <title>Roseomonas stagni sp. nov., isolated from pond water in Japan.</title>
        <authorList>
            <person name="Furuhata K."/>
            <person name="Miyamoto H."/>
            <person name="Goto K."/>
        </authorList>
    </citation>
    <scope>NUCLEOTIDE SEQUENCE [LARGE SCALE GENOMIC DNA]</scope>
    <source>
        <strain evidence="5 6">PeD5</strain>
    </source>
</reference>
<dbReference type="InterPro" id="IPR018060">
    <property type="entry name" value="HTH_AraC"/>
</dbReference>
<feature type="domain" description="HTH araC/xylS-type" evidence="4">
    <location>
        <begin position="192"/>
        <end position="290"/>
    </location>
</feature>
<dbReference type="EMBL" id="JAAIKB010000031">
    <property type="protein sequence ID" value="NGM24311.1"/>
    <property type="molecule type" value="Genomic_DNA"/>
</dbReference>
<keyword evidence="6" id="KW-1185">Reference proteome</keyword>
<dbReference type="Pfam" id="PF12833">
    <property type="entry name" value="HTH_18"/>
    <property type="match status" value="1"/>
</dbReference>